<comment type="caution">
    <text evidence="1">The sequence shown here is derived from an EMBL/GenBank/DDBJ whole genome shotgun (WGS) entry which is preliminary data.</text>
</comment>
<accession>A0A841T991</accession>
<dbReference type="AlphaFoldDB" id="A0A841T991"/>
<evidence type="ECO:0000313" key="1">
    <source>
        <dbReference type="EMBL" id="MBB6637771.1"/>
    </source>
</evidence>
<dbReference type="InterPro" id="IPR025916">
    <property type="entry name" value="YdjO"/>
</dbReference>
<dbReference type="RefSeq" id="WP_185122969.1">
    <property type="nucleotide sequence ID" value="NZ_JACJVQ010000024.1"/>
</dbReference>
<name>A0A841T991_9BACL</name>
<reference evidence="1 2" key="1">
    <citation type="submission" date="2020-08" db="EMBL/GenBank/DDBJ databases">
        <title>Cohnella phylogeny.</title>
        <authorList>
            <person name="Dunlap C."/>
        </authorList>
    </citation>
    <scope>NUCLEOTIDE SEQUENCE [LARGE SCALE GENOMIC DNA]</scope>
    <source>
        <strain evidence="1 2">DSM 25241</strain>
    </source>
</reference>
<dbReference type="Pfam" id="PF14169">
    <property type="entry name" value="YdjO"/>
    <property type="match status" value="1"/>
</dbReference>
<protein>
    <submittedName>
        <fullName evidence="1">Cold-shock protein</fullName>
    </submittedName>
</protein>
<sequence length="74" mass="8525">MYSRKKIFEELPQEETAIWQCTNEHCNGWMRDNFAFESVPTCVLCHSTMESGTKMLPHLANTNSSKSLKMGVRI</sequence>
<evidence type="ECO:0000313" key="2">
    <source>
        <dbReference type="Proteomes" id="UP000535838"/>
    </source>
</evidence>
<keyword evidence="2" id="KW-1185">Reference proteome</keyword>
<dbReference type="EMBL" id="JACJVQ010000024">
    <property type="protein sequence ID" value="MBB6637771.1"/>
    <property type="molecule type" value="Genomic_DNA"/>
</dbReference>
<gene>
    <name evidence="1" type="ORF">H7B67_26905</name>
</gene>
<organism evidence="1 2">
    <name type="scientific">Cohnella thailandensis</name>
    <dbReference type="NCBI Taxonomy" id="557557"/>
    <lineage>
        <taxon>Bacteria</taxon>
        <taxon>Bacillati</taxon>
        <taxon>Bacillota</taxon>
        <taxon>Bacilli</taxon>
        <taxon>Bacillales</taxon>
        <taxon>Paenibacillaceae</taxon>
        <taxon>Cohnella</taxon>
    </lineage>
</organism>
<proteinExistence type="predicted"/>
<dbReference type="Proteomes" id="UP000535838">
    <property type="component" value="Unassembled WGS sequence"/>
</dbReference>